<evidence type="ECO:0000313" key="5">
    <source>
        <dbReference type="EMBL" id="MFD2422256.1"/>
    </source>
</evidence>
<evidence type="ECO:0000256" key="2">
    <source>
        <dbReference type="ARBA" id="ARBA00023136"/>
    </source>
</evidence>
<feature type="compositionally biased region" description="Pro residues" evidence="3">
    <location>
        <begin position="1"/>
        <end position="12"/>
    </location>
</feature>
<protein>
    <recommendedName>
        <fullName evidence="7">Mce-associated membrane protein</fullName>
    </recommendedName>
</protein>
<feature type="compositionally biased region" description="Low complexity" evidence="3">
    <location>
        <begin position="13"/>
        <end position="23"/>
    </location>
</feature>
<evidence type="ECO:0000256" key="4">
    <source>
        <dbReference type="SAM" id="Phobius"/>
    </source>
</evidence>
<organism evidence="5 6">
    <name type="scientific">Amycolatopsis pigmentata</name>
    <dbReference type="NCBI Taxonomy" id="450801"/>
    <lineage>
        <taxon>Bacteria</taxon>
        <taxon>Bacillati</taxon>
        <taxon>Actinomycetota</taxon>
        <taxon>Actinomycetes</taxon>
        <taxon>Pseudonocardiales</taxon>
        <taxon>Pseudonocardiaceae</taxon>
        <taxon>Amycolatopsis</taxon>
    </lineage>
</organism>
<proteinExistence type="predicted"/>
<evidence type="ECO:0000256" key="1">
    <source>
        <dbReference type="ARBA" id="ARBA00004370"/>
    </source>
</evidence>
<keyword evidence="4" id="KW-1133">Transmembrane helix</keyword>
<sequence>MPAVPPRQPPPAGRSRSSGIRRPAPSPRRRETTTEDTEDTSVIDKVEEAPDKPSPRRKSRDDGVAKPADYNAAEAAVAEQDGEEWSGRPDRKVLTGALFAVAVVLIGLAVWFKIEDNQVSDATANTALLDVARTSEVKQAATGAVETLFSYDFTNVGKTQDAAKDLLLNDDVRNKYTSLMGEVQRLAPQQKIVVTVKASRSAVLMLDDDRARVMVFVDQTATRTDQNQTSSGSAQLWLQMQNTGGKWKVTDLDTYNTGQPSTPAQPAPAAPSASK</sequence>
<dbReference type="PANTHER" id="PTHR37042:SF4">
    <property type="entry name" value="OUTER MEMBRANE PROTEIN RV1973"/>
    <property type="match status" value="1"/>
</dbReference>
<keyword evidence="6" id="KW-1185">Reference proteome</keyword>
<comment type="subcellular location">
    <subcellularLocation>
        <location evidence="1">Membrane</location>
    </subcellularLocation>
</comment>
<feature type="region of interest" description="Disordered" evidence="3">
    <location>
        <begin position="1"/>
        <end position="66"/>
    </location>
</feature>
<evidence type="ECO:0000256" key="3">
    <source>
        <dbReference type="SAM" id="MobiDB-lite"/>
    </source>
</evidence>
<feature type="compositionally biased region" description="Basic and acidic residues" evidence="3">
    <location>
        <begin position="42"/>
        <end position="64"/>
    </location>
</feature>
<comment type="caution">
    <text evidence="5">The sequence shown here is derived from an EMBL/GenBank/DDBJ whole genome shotgun (WGS) entry which is preliminary data.</text>
</comment>
<reference evidence="6" key="1">
    <citation type="journal article" date="2019" name="Int. J. Syst. Evol. Microbiol.">
        <title>The Global Catalogue of Microorganisms (GCM) 10K type strain sequencing project: providing services to taxonomists for standard genome sequencing and annotation.</title>
        <authorList>
            <consortium name="The Broad Institute Genomics Platform"/>
            <consortium name="The Broad Institute Genome Sequencing Center for Infectious Disease"/>
            <person name="Wu L."/>
            <person name="Ma J."/>
        </authorList>
    </citation>
    <scope>NUCLEOTIDE SEQUENCE [LARGE SCALE GENOMIC DNA]</scope>
    <source>
        <strain evidence="6">CGMCC 4.7645</strain>
    </source>
</reference>
<keyword evidence="4" id="KW-0812">Transmembrane</keyword>
<keyword evidence="2 4" id="KW-0472">Membrane</keyword>
<dbReference type="Proteomes" id="UP001597417">
    <property type="component" value="Unassembled WGS sequence"/>
</dbReference>
<feature type="region of interest" description="Disordered" evidence="3">
    <location>
        <begin position="251"/>
        <end position="275"/>
    </location>
</feature>
<dbReference type="RefSeq" id="WP_378271253.1">
    <property type="nucleotide sequence ID" value="NZ_JBHUKR010000026.1"/>
</dbReference>
<name>A0ABW5GBI2_9PSEU</name>
<dbReference type="PANTHER" id="PTHR37042">
    <property type="entry name" value="OUTER MEMBRANE PROTEIN RV1973"/>
    <property type="match status" value="1"/>
</dbReference>
<evidence type="ECO:0008006" key="7">
    <source>
        <dbReference type="Google" id="ProtNLM"/>
    </source>
</evidence>
<dbReference type="EMBL" id="JBHUKR010000026">
    <property type="protein sequence ID" value="MFD2422256.1"/>
    <property type="molecule type" value="Genomic_DNA"/>
</dbReference>
<feature type="transmembrane region" description="Helical" evidence="4">
    <location>
        <begin position="93"/>
        <end position="112"/>
    </location>
</feature>
<evidence type="ECO:0000313" key="6">
    <source>
        <dbReference type="Proteomes" id="UP001597417"/>
    </source>
</evidence>
<gene>
    <name evidence="5" type="ORF">ACFSXZ_38640</name>
</gene>
<accession>A0ABW5GBI2</accession>